<feature type="binding site" evidence="6">
    <location>
        <position position="39"/>
    </location>
    <ligand>
        <name>Fe cation</name>
        <dbReference type="ChEBI" id="CHEBI:24875"/>
        <label>1</label>
    </ligand>
</feature>
<dbReference type="Gene3D" id="3.60.21.10">
    <property type="match status" value="1"/>
</dbReference>
<dbReference type="SUPFAM" id="SSF56300">
    <property type="entry name" value="Metallo-dependent phosphatases"/>
    <property type="match status" value="1"/>
</dbReference>
<dbReference type="InterPro" id="IPR005235">
    <property type="entry name" value="YmdB-like"/>
</dbReference>
<dbReference type="InterPro" id="IPR029052">
    <property type="entry name" value="Metallo-depent_PP-like"/>
</dbReference>
<dbReference type="KEGG" id="pef:A7E78_12795"/>
<evidence type="ECO:0000256" key="4">
    <source>
        <dbReference type="ARBA" id="ARBA00061401"/>
    </source>
</evidence>
<dbReference type="RefSeq" id="WP_072284671.1">
    <property type="nucleotide sequence ID" value="NZ_CP015519.1"/>
</dbReference>
<dbReference type="NCBIfam" id="TIGR00282">
    <property type="entry name" value="TIGR00282 family metallophosphoesterase"/>
    <property type="match status" value="1"/>
</dbReference>
<evidence type="ECO:0000256" key="3">
    <source>
        <dbReference type="ARBA" id="ARBA00023004"/>
    </source>
</evidence>
<reference evidence="7 8" key="1">
    <citation type="journal article" date="2017" name="Genome Announc.">
        <title>Complete Genome Sequences of Two Acetylene-Fermenting Pelobacter acetylenicus Strains.</title>
        <authorList>
            <person name="Sutton J.M."/>
            <person name="Baesman S.M."/>
            <person name="Fierst J.L."/>
            <person name="Poret-Peterson A.T."/>
            <person name="Oremland R.S."/>
            <person name="Dunlap D.S."/>
            <person name="Akob D.M."/>
        </authorList>
    </citation>
    <scope>NUCLEOTIDE SEQUENCE [LARGE SCALE GENOMIC DNA]</scope>
    <source>
        <strain evidence="7 8">SFB93</strain>
    </source>
</reference>
<dbReference type="Proteomes" id="UP000182517">
    <property type="component" value="Chromosome"/>
</dbReference>
<feature type="binding site" evidence="6">
    <location>
        <position position="176"/>
    </location>
    <ligand>
        <name>Fe cation</name>
        <dbReference type="ChEBI" id="CHEBI:24875"/>
        <label>2</label>
    </ligand>
</feature>
<keyword evidence="1 6" id="KW-0479">Metal-binding</keyword>
<protein>
    <submittedName>
        <fullName evidence="7">Metallophosphoesterase</fullName>
    </submittedName>
</protein>
<sequence>MNILFIGDVIGRTGRRALSDRLHRLVDEHQVDLVVANGENAAAGFGLTAPIAMELFDLGVDVITSGNHIWDKREVYDFLDREERVLRPANYPPGLPGRGAGIFTTSAGLKVGVINLEGRVFMNNLDCPFRAADGLIEELQQQTPIIFIDFHAEATSEKMALGHYLDGRVSAVICTHTHVQTADERVLSGGTAYMSDAGMTGSGDAVIGMRKEQAIEKFLNQVPVRFEVAKKDPVVCGILISVDEETGRALAVQRIQERAQL</sequence>
<feature type="binding site" evidence="6">
    <location>
        <position position="8"/>
    </location>
    <ligand>
        <name>Fe cation</name>
        <dbReference type="ChEBI" id="CHEBI:24875"/>
        <label>1</label>
    </ligand>
</feature>
<feature type="binding site" evidence="6">
    <location>
        <position position="178"/>
    </location>
    <ligand>
        <name>Fe cation</name>
        <dbReference type="ChEBI" id="CHEBI:24875"/>
        <label>1</label>
    </ligand>
</feature>
<evidence type="ECO:0000256" key="2">
    <source>
        <dbReference type="ARBA" id="ARBA00022801"/>
    </source>
</evidence>
<organism evidence="7 8">
    <name type="scientific">Syntrophotalea acetylenivorans</name>
    <dbReference type="NCBI Taxonomy" id="1842532"/>
    <lineage>
        <taxon>Bacteria</taxon>
        <taxon>Pseudomonadati</taxon>
        <taxon>Thermodesulfobacteriota</taxon>
        <taxon>Desulfuromonadia</taxon>
        <taxon>Desulfuromonadales</taxon>
        <taxon>Syntrophotaleaceae</taxon>
        <taxon>Syntrophotalea</taxon>
    </lineage>
</organism>
<dbReference type="OrthoDB" id="9801109at2"/>
<keyword evidence="3" id="KW-0408">Iron</keyword>
<feature type="binding site" evidence="6">
    <location>
        <position position="151"/>
    </location>
    <ligand>
        <name>Fe cation</name>
        <dbReference type="ChEBI" id="CHEBI:24875"/>
        <label>2</label>
    </ligand>
</feature>
<accession>A0A1L3GRW6</accession>
<dbReference type="PIRSF" id="PIRSF004789">
    <property type="entry name" value="DR1281"/>
    <property type="match status" value="1"/>
</dbReference>
<dbReference type="GO" id="GO:0046872">
    <property type="term" value="F:metal ion binding"/>
    <property type="evidence" value="ECO:0007669"/>
    <property type="project" value="UniProtKB-KW"/>
</dbReference>
<dbReference type="PANTHER" id="PTHR36303:SF1">
    <property type="entry name" value="2',3'-CYCLIC-NUCLEOTIDE 2'-PHOSPHODIESTERASE"/>
    <property type="match status" value="1"/>
</dbReference>
<proteinExistence type="inferred from homology"/>
<feature type="binding site" evidence="6">
    <location>
        <position position="39"/>
    </location>
    <ligand>
        <name>Fe cation</name>
        <dbReference type="ChEBI" id="CHEBI:24875"/>
        <label>2</label>
    </ligand>
</feature>
<evidence type="ECO:0000256" key="6">
    <source>
        <dbReference type="PIRSR" id="PIRSR004789-51"/>
    </source>
</evidence>
<dbReference type="EMBL" id="CP015519">
    <property type="protein sequence ID" value="APG28645.1"/>
    <property type="molecule type" value="Genomic_DNA"/>
</dbReference>
<gene>
    <name evidence="7" type="ORF">A7E78_12795</name>
</gene>
<keyword evidence="8" id="KW-1185">Reference proteome</keyword>
<evidence type="ECO:0000313" key="8">
    <source>
        <dbReference type="Proteomes" id="UP000182517"/>
    </source>
</evidence>
<feature type="binding site" evidence="6">
    <location>
        <position position="40"/>
    </location>
    <ligand>
        <name>Fe cation</name>
        <dbReference type="ChEBI" id="CHEBI:24875"/>
        <label>1</label>
    </ligand>
</feature>
<dbReference type="FunFam" id="3.60.21.10:FF:000016">
    <property type="entry name" value="Putative metallophosphoesterase"/>
    <property type="match status" value="1"/>
</dbReference>
<keyword evidence="2" id="KW-0378">Hydrolase</keyword>
<dbReference type="PANTHER" id="PTHR36303">
    <property type="entry name" value="2',3'-CYCLIC-NUCLEOTIDE 2'-PHOSPHODIESTERASE"/>
    <property type="match status" value="1"/>
</dbReference>
<dbReference type="Pfam" id="PF13277">
    <property type="entry name" value="YmdB"/>
    <property type="match status" value="1"/>
</dbReference>
<dbReference type="AlphaFoldDB" id="A0A1L3GRW6"/>
<feature type="binding site" evidence="6">
    <location>
        <position position="67"/>
    </location>
    <ligand>
        <name>Fe cation</name>
        <dbReference type="ChEBI" id="CHEBI:24875"/>
        <label>2</label>
    </ligand>
</feature>
<comment type="similarity">
    <text evidence="4">Belongs to the YmdB-like family.</text>
</comment>
<dbReference type="GO" id="GO:0004113">
    <property type="term" value="F:2',3'-cyclic-nucleotide 3'-phosphodiesterase activity"/>
    <property type="evidence" value="ECO:0007669"/>
    <property type="project" value="TreeGrafter"/>
</dbReference>
<evidence type="ECO:0000313" key="7">
    <source>
        <dbReference type="EMBL" id="APG28645.1"/>
    </source>
</evidence>
<evidence type="ECO:0000256" key="1">
    <source>
        <dbReference type="ARBA" id="ARBA00022723"/>
    </source>
</evidence>
<name>A0A1L3GRW6_9BACT</name>
<dbReference type="CDD" id="cd07382">
    <property type="entry name" value="MPP_DR1281"/>
    <property type="match status" value="1"/>
</dbReference>
<feature type="active site" description="Proton donor" evidence="5">
    <location>
        <position position="68"/>
    </location>
</feature>
<dbReference type="STRING" id="1842532.A7E78_12795"/>
<evidence type="ECO:0000256" key="5">
    <source>
        <dbReference type="PIRSR" id="PIRSR004789-50"/>
    </source>
</evidence>